<dbReference type="SUPFAM" id="SSF56219">
    <property type="entry name" value="DNase I-like"/>
    <property type="match status" value="1"/>
</dbReference>
<dbReference type="GO" id="GO:0008270">
    <property type="term" value="F:zinc ion binding"/>
    <property type="evidence" value="ECO:0007669"/>
    <property type="project" value="UniProtKB-KW"/>
</dbReference>
<dbReference type="Pfam" id="PF00078">
    <property type="entry name" value="RVT_1"/>
    <property type="match status" value="1"/>
</dbReference>
<keyword evidence="1" id="KW-0862">Zinc</keyword>
<name>A0A8S4QYI7_9NEOP</name>
<evidence type="ECO:0000259" key="4">
    <source>
        <dbReference type="PROSITE" id="PS50878"/>
    </source>
</evidence>
<keyword evidence="1" id="KW-0863">Zinc-finger</keyword>
<feature type="compositionally biased region" description="Low complexity" evidence="2">
    <location>
        <begin position="80"/>
        <end position="91"/>
    </location>
</feature>
<dbReference type="Pfam" id="PF00098">
    <property type="entry name" value="zf-CCHC"/>
    <property type="match status" value="1"/>
</dbReference>
<protein>
    <submittedName>
        <fullName evidence="5">Jg24631 protein</fullName>
    </submittedName>
</protein>
<reference evidence="5" key="1">
    <citation type="submission" date="2022-03" db="EMBL/GenBank/DDBJ databases">
        <authorList>
            <person name="Lindestad O."/>
        </authorList>
    </citation>
    <scope>NUCLEOTIDE SEQUENCE</scope>
</reference>
<dbReference type="OrthoDB" id="6916490at2759"/>
<dbReference type="PROSITE" id="PS50878">
    <property type="entry name" value="RT_POL"/>
    <property type="match status" value="1"/>
</dbReference>
<dbReference type="InterPro" id="IPR001878">
    <property type="entry name" value="Znf_CCHC"/>
</dbReference>
<sequence>MQTEKDEVTERTPKRAKRIVAVEDKGTNTSTGGEKEQLEWDDDLGTETDWKEVKSKGKRVRQKEKKLPYATQMKEKNKENPISNKKNNNENAQVPNRSDKQNKESENPGGRKLRGKKPMAKPEALLVEVKNRDATSVLKEVKLGLSREEVVFTKVRKTRKGDILLELEDAKKGGASQIREKIGEICPNLTFRALKESADVIIRGLDVTVEKQEVEEALRQKVKEFRIKSFWENSYEVKTAIIELPTEEAKKLAEEKKIKIGWMRVSVALVVHKKRCFRCLEYGHISIGCPGYDRSRICYNCGTEGHKAKDCNLERTCAWNTKREAKKRGVEAGSRALGSDIKVLQINLDRTRVAHDLLAVTAKEHKIDLAIIAEPNKKILEARDWVTDCRGDVSLVIFNNSIQTKVVARGNGFIAMKVFELTVYSCYFSPNNRYEEFEKDVSELFESIESQRGEIVVAGDFNAASNVWSTKTENARGRLIMELLASADMIIVNRGFSPTFQRGSKNSTPDITFVSPGLTHKISEWQVLDEDSLSGHRYIKFHILQKEMKPTTPRPIGWRLDKLEQPVFECVLKEQYINTPDELVAATRKACDKAMPKKGLRKKAPVYWWNEKIREIREICTKCRRKYTRQRRKKGKNNFGIVEMDQTENKLREEYKSAKLVLQLAIKKSKERQWRELCDEVDRDTWGLGYKIVTKKLRSSPPSLNMDLITSVVDVLFPSHNEFCRILSDASPKVNVAIEEIMKAAQSLKLKKAPGPDLICSELVKIAIEVIPEKVKTVIDAAFTSGIFPSAWKIATLVLLKKTNKPADDPTGYRPVCLLDSYGKLMERVLLNRIEELLPDHGGLSCHQYGFRKGRSTIMAIQKVVEIALKAKLGTRRTRKLCALICLDVRNAFNSASWKEIILELRKRQFPGYIQNMVGSYLEDRYIKVRDNTRKEKIIKVSCGVPQGSILGPTLWNILYDG</sequence>
<dbReference type="Gene3D" id="3.60.10.10">
    <property type="entry name" value="Endonuclease/exonuclease/phosphatase"/>
    <property type="match status" value="1"/>
</dbReference>
<feature type="domain" description="CCHC-type" evidence="3">
    <location>
        <begin position="298"/>
        <end position="311"/>
    </location>
</feature>
<gene>
    <name evidence="5" type="primary">jg24631</name>
    <name evidence="5" type="ORF">PAEG_LOCUS8128</name>
</gene>
<evidence type="ECO:0000256" key="1">
    <source>
        <dbReference type="PROSITE-ProRule" id="PRU00047"/>
    </source>
</evidence>
<dbReference type="InterPro" id="IPR036875">
    <property type="entry name" value="Znf_CCHC_sf"/>
</dbReference>
<proteinExistence type="predicted"/>
<dbReference type="PANTHER" id="PTHR19446">
    <property type="entry name" value="REVERSE TRANSCRIPTASES"/>
    <property type="match status" value="1"/>
</dbReference>
<dbReference type="GO" id="GO:0071897">
    <property type="term" value="P:DNA biosynthetic process"/>
    <property type="evidence" value="ECO:0007669"/>
    <property type="project" value="UniProtKB-ARBA"/>
</dbReference>
<evidence type="ECO:0000313" key="6">
    <source>
        <dbReference type="Proteomes" id="UP000838756"/>
    </source>
</evidence>
<organism evidence="5 6">
    <name type="scientific">Pararge aegeria aegeria</name>
    <dbReference type="NCBI Taxonomy" id="348720"/>
    <lineage>
        <taxon>Eukaryota</taxon>
        <taxon>Metazoa</taxon>
        <taxon>Ecdysozoa</taxon>
        <taxon>Arthropoda</taxon>
        <taxon>Hexapoda</taxon>
        <taxon>Insecta</taxon>
        <taxon>Pterygota</taxon>
        <taxon>Neoptera</taxon>
        <taxon>Endopterygota</taxon>
        <taxon>Lepidoptera</taxon>
        <taxon>Glossata</taxon>
        <taxon>Ditrysia</taxon>
        <taxon>Papilionoidea</taxon>
        <taxon>Nymphalidae</taxon>
        <taxon>Satyrinae</taxon>
        <taxon>Satyrini</taxon>
        <taxon>Parargina</taxon>
        <taxon>Pararge</taxon>
    </lineage>
</organism>
<dbReference type="InterPro" id="IPR005135">
    <property type="entry name" value="Endo/exonuclease/phosphatase"/>
</dbReference>
<dbReference type="CDD" id="cd01650">
    <property type="entry name" value="RT_nLTR_like"/>
    <property type="match status" value="1"/>
</dbReference>
<dbReference type="InterPro" id="IPR000477">
    <property type="entry name" value="RT_dom"/>
</dbReference>
<dbReference type="Proteomes" id="UP000838756">
    <property type="component" value="Unassembled WGS sequence"/>
</dbReference>
<dbReference type="SMART" id="SM00343">
    <property type="entry name" value="ZnF_C2HC"/>
    <property type="match status" value="2"/>
</dbReference>
<comment type="caution">
    <text evidence="5">The sequence shown here is derived from an EMBL/GenBank/DDBJ whole genome shotgun (WGS) entry which is preliminary data.</text>
</comment>
<accession>A0A8S4QYI7</accession>
<dbReference type="Gene3D" id="4.10.60.10">
    <property type="entry name" value="Zinc finger, CCHC-type"/>
    <property type="match status" value="1"/>
</dbReference>
<dbReference type="Pfam" id="PF14529">
    <property type="entry name" value="Exo_endo_phos_2"/>
    <property type="match status" value="1"/>
</dbReference>
<feature type="compositionally biased region" description="Basic and acidic residues" evidence="2">
    <location>
        <begin position="97"/>
        <end position="106"/>
    </location>
</feature>
<feature type="non-terminal residue" evidence="5">
    <location>
        <position position="1"/>
    </location>
</feature>
<dbReference type="InterPro" id="IPR036691">
    <property type="entry name" value="Endo/exonu/phosph_ase_sf"/>
</dbReference>
<dbReference type="InterPro" id="IPR043502">
    <property type="entry name" value="DNA/RNA_pol_sf"/>
</dbReference>
<dbReference type="EMBL" id="CAKXAJ010023576">
    <property type="protein sequence ID" value="CAH2227884.1"/>
    <property type="molecule type" value="Genomic_DNA"/>
</dbReference>
<keyword evidence="1" id="KW-0479">Metal-binding</keyword>
<dbReference type="CDD" id="cd09077">
    <property type="entry name" value="R1-I-EN"/>
    <property type="match status" value="1"/>
</dbReference>
<feature type="domain" description="Reverse transcriptase" evidence="4">
    <location>
        <begin position="781"/>
        <end position="962"/>
    </location>
</feature>
<dbReference type="PROSITE" id="PS50158">
    <property type="entry name" value="ZF_CCHC"/>
    <property type="match status" value="1"/>
</dbReference>
<dbReference type="AlphaFoldDB" id="A0A8S4QYI7"/>
<dbReference type="GO" id="GO:0003824">
    <property type="term" value="F:catalytic activity"/>
    <property type="evidence" value="ECO:0007669"/>
    <property type="project" value="InterPro"/>
</dbReference>
<evidence type="ECO:0000313" key="5">
    <source>
        <dbReference type="EMBL" id="CAH2227884.1"/>
    </source>
</evidence>
<evidence type="ECO:0000256" key="2">
    <source>
        <dbReference type="SAM" id="MobiDB-lite"/>
    </source>
</evidence>
<dbReference type="GO" id="GO:0003676">
    <property type="term" value="F:nucleic acid binding"/>
    <property type="evidence" value="ECO:0007669"/>
    <property type="project" value="InterPro"/>
</dbReference>
<feature type="compositionally biased region" description="Basic and acidic residues" evidence="2">
    <location>
        <begin position="1"/>
        <end position="13"/>
    </location>
</feature>
<keyword evidence="6" id="KW-1185">Reference proteome</keyword>
<dbReference type="SUPFAM" id="SSF56672">
    <property type="entry name" value="DNA/RNA polymerases"/>
    <property type="match status" value="1"/>
</dbReference>
<feature type="region of interest" description="Disordered" evidence="2">
    <location>
        <begin position="1"/>
        <end position="122"/>
    </location>
</feature>
<dbReference type="SUPFAM" id="SSF57756">
    <property type="entry name" value="Retrovirus zinc finger-like domains"/>
    <property type="match status" value="1"/>
</dbReference>
<evidence type="ECO:0000259" key="3">
    <source>
        <dbReference type="PROSITE" id="PS50158"/>
    </source>
</evidence>